<evidence type="ECO:0000259" key="1">
    <source>
        <dbReference type="Pfam" id="PF01872"/>
    </source>
</evidence>
<name>A0A939RZB9_9MICO</name>
<dbReference type="PANTHER" id="PTHR38011">
    <property type="entry name" value="DIHYDROFOLATE REDUCTASE FAMILY PROTEIN (AFU_ORTHOLOGUE AFUA_8G06820)"/>
    <property type="match status" value="1"/>
</dbReference>
<dbReference type="Proteomes" id="UP000664398">
    <property type="component" value="Unassembled WGS sequence"/>
</dbReference>
<protein>
    <submittedName>
        <fullName evidence="2">Dihydrofolate reductase</fullName>
    </submittedName>
</protein>
<dbReference type="InterPro" id="IPR050765">
    <property type="entry name" value="Riboflavin_Biosynth_HTPR"/>
</dbReference>
<dbReference type="AlphaFoldDB" id="A0A939RZB9"/>
<dbReference type="GO" id="GO:0008703">
    <property type="term" value="F:5-amino-6-(5-phosphoribosylamino)uracil reductase activity"/>
    <property type="evidence" value="ECO:0007669"/>
    <property type="project" value="InterPro"/>
</dbReference>
<dbReference type="Pfam" id="PF01872">
    <property type="entry name" value="RibD_C"/>
    <property type="match status" value="1"/>
</dbReference>
<dbReference type="RefSeq" id="WP_208046171.1">
    <property type="nucleotide sequence ID" value="NZ_JAGDYL010000017.1"/>
</dbReference>
<accession>A0A939RZB9</accession>
<dbReference type="PANTHER" id="PTHR38011:SF11">
    <property type="entry name" value="2,5-DIAMINO-6-RIBOSYLAMINO-4(3H)-PYRIMIDINONE 5'-PHOSPHATE REDUCTASE"/>
    <property type="match status" value="1"/>
</dbReference>
<proteinExistence type="predicted"/>
<organism evidence="2 3">
    <name type="scientific">Leucobacter ruminantium</name>
    <dbReference type="NCBI Taxonomy" id="1289170"/>
    <lineage>
        <taxon>Bacteria</taxon>
        <taxon>Bacillati</taxon>
        <taxon>Actinomycetota</taxon>
        <taxon>Actinomycetes</taxon>
        <taxon>Micrococcales</taxon>
        <taxon>Microbacteriaceae</taxon>
        <taxon>Leucobacter</taxon>
    </lineage>
</organism>
<comment type="caution">
    <text evidence="2">The sequence shown here is derived from an EMBL/GenBank/DDBJ whole genome shotgun (WGS) entry which is preliminary data.</text>
</comment>
<dbReference type="GO" id="GO:0009231">
    <property type="term" value="P:riboflavin biosynthetic process"/>
    <property type="evidence" value="ECO:0007669"/>
    <property type="project" value="InterPro"/>
</dbReference>
<dbReference type="InterPro" id="IPR002734">
    <property type="entry name" value="RibDG_C"/>
</dbReference>
<feature type="domain" description="Bacterial bifunctional deaminase-reductase C-terminal" evidence="1">
    <location>
        <begin position="3"/>
        <end position="153"/>
    </location>
</feature>
<sequence>MSVIYYTATTLDGFLADPDDSLDWLLRQPQDDDGPGDYERFIEGIGALVMGATTYEWILRHLGRESEPWPYEMPAWVMTHRDLPLPWPDADVRFSSTPIPEVHAEMLAAAGEKELWVVGGGDLAGQFADAGLLDEIRTSTAPVVLGAGRPLLPRRLDLELLQTGRNGAFVTARYRVVGRLREDLEG</sequence>
<gene>
    <name evidence="2" type="ORF">J4H91_10290</name>
</gene>
<evidence type="ECO:0000313" key="3">
    <source>
        <dbReference type="Proteomes" id="UP000664398"/>
    </source>
</evidence>
<dbReference type="Gene3D" id="3.40.430.10">
    <property type="entry name" value="Dihydrofolate Reductase, subunit A"/>
    <property type="match status" value="1"/>
</dbReference>
<reference evidence="2" key="1">
    <citation type="submission" date="2021-03" db="EMBL/GenBank/DDBJ databases">
        <title>Leucobacter chromiisoli sp. nov., isolated from chromium-containing soil of chemical plant.</title>
        <authorList>
            <person name="Xu Z."/>
        </authorList>
    </citation>
    <scope>NUCLEOTIDE SEQUENCE</scope>
    <source>
        <strain evidence="2">A2</strain>
    </source>
</reference>
<keyword evidence="3" id="KW-1185">Reference proteome</keyword>
<dbReference type="EMBL" id="JAGDYL010000017">
    <property type="protein sequence ID" value="MBO1805701.1"/>
    <property type="molecule type" value="Genomic_DNA"/>
</dbReference>
<dbReference type="InterPro" id="IPR024072">
    <property type="entry name" value="DHFR-like_dom_sf"/>
</dbReference>
<dbReference type="SUPFAM" id="SSF53597">
    <property type="entry name" value="Dihydrofolate reductase-like"/>
    <property type="match status" value="1"/>
</dbReference>
<evidence type="ECO:0000313" key="2">
    <source>
        <dbReference type="EMBL" id="MBO1805701.1"/>
    </source>
</evidence>